<evidence type="ECO:0000313" key="4">
    <source>
        <dbReference type="Proteomes" id="UP001213664"/>
    </source>
</evidence>
<dbReference type="Proteomes" id="UP001213664">
    <property type="component" value="Chromosome"/>
</dbReference>
<sequence length="102" mass="10566">MAALFALFLGLFALAPAADAFACAGETGSAHAAAFDVQTDPDDASDPMHGVCAHGHCHHGAKAADSRAEAPPTVFETARHERAPNDLRASHAPDGLKRPPRD</sequence>
<protein>
    <submittedName>
        <fullName evidence="3">Uncharacterized protein</fullName>
    </submittedName>
</protein>
<name>A0AAJ6BK19_9CAUL</name>
<keyword evidence="2" id="KW-0732">Signal</keyword>
<evidence type="ECO:0000256" key="2">
    <source>
        <dbReference type="SAM" id="SignalP"/>
    </source>
</evidence>
<feature type="signal peptide" evidence="2">
    <location>
        <begin position="1"/>
        <end position="17"/>
    </location>
</feature>
<organism evidence="3 4">
    <name type="scientific">Candidatus Brevundimonas colombiensis</name>
    <dbReference type="NCBI Taxonomy" id="3121376"/>
    <lineage>
        <taxon>Bacteria</taxon>
        <taxon>Pseudomonadati</taxon>
        <taxon>Pseudomonadota</taxon>
        <taxon>Alphaproteobacteria</taxon>
        <taxon>Caulobacterales</taxon>
        <taxon>Caulobacteraceae</taxon>
        <taxon>Brevundimonas</taxon>
    </lineage>
</organism>
<feature type="region of interest" description="Disordered" evidence="1">
    <location>
        <begin position="61"/>
        <end position="102"/>
    </location>
</feature>
<dbReference type="AlphaFoldDB" id="A0AAJ6BK19"/>
<dbReference type="EMBL" id="CP119326">
    <property type="protein sequence ID" value="WEK40460.1"/>
    <property type="molecule type" value="Genomic_DNA"/>
</dbReference>
<proteinExistence type="predicted"/>
<feature type="chain" id="PRO_5042494844" evidence="2">
    <location>
        <begin position="18"/>
        <end position="102"/>
    </location>
</feature>
<accession>A0AAJ6BK19</accession>
<reference evidence="3" key="1">
    <citation type="submission" date="2023-03" db="EMBL/GenBank/DDBJ databases">
        <title>Andean soil-derived lignocellulolytic bacterial consortium as a source of novel taxa and putative plastic-active enzymes.</title>
        <authorList>
            <person name="Diaz-Garcia L."/>
            <person name="Chuvochina M."/>
            <person name="Feuerriegel G."/>
            <person name="Bunk B."/>
            <person name="Sproer C."/>
            <person name="Streit W.R."/>
            <person name="Rodriguez L.M."/>
            <person name="Overmann J."/>
            <person name="Jimenez D.J."/>
        </authorList>
    </citation>
    <scope>NUCLEOTIDE SEQUENCE</scope>
    <source>
        <strain evidence="3">MAG 833</strain>
    </source>
</reference>
<evidence type="ECO:0000256" key="1">
    <source>
        <dbReference type="SAM" id="MobiDB-lite"/>
    </source>
</evidence>
<feature type="compositionally biased region" description="Basic and acidic residues" evidence="1">
    <location>
        <begin position="77"/>
        <end position="102"/>
    </location>
</feature>
<gene>
    <name evidence="3" type="ORF">P0Y50_02305</name>
</gene>
<evidence type="ECO:0000313" key="3">
    <source>
        <dbReference type="EMBL" id="WEK40460.1"/>
    </source>
</evidence>